<comment type="subcellular location">
    <subcellularLocation>
        <location evidence="1">Cell membrane</location>
        <topology evidence="1">Multi-pass membrane protein</topology>
    </subcellularLocation>
</comment>
<evidence type="ECO:0000313" key="10">
    <source>
        <dbReference type="Proteomes" id="UP001148614"/>
    </source>
</evidence>
<dbReference type="GO" id="GO:0022857">
    <property type="term" value="F:transmembrane transporter activity"/>
    <property type="evidence" value="ECO:0007669"/>
    <property type="project" value="InterPro"/>
</dbReference>
<protein>
    <recommendedName>
        <fullName evidence="8">Major facilitator superfamily (MFS) profile domain-containing protein</fullName>
    </recommendedName>
</protein>
<feature type="transmembrane region" description="Helical" evidence="7">
    <location>
        <begin position="332"/>
        <end position="351"/>
    </location>
</feature>
<feature type="transmembrane region" description="Helical" evidence="7">
    <location>
        <begin position="97"/>
        <end position="121"/>
    </location>
</feature>
<reference evidence="9" key="1">
    <citation type="submission" date="2022-07" db="EMBL/GenBank/DDBJ databases">
        <title>Genome Sequence of Xylaria arbuscula.</title>
        <authorList>
            <person name="Buettner E."/>
        </authorList>
    </citation>
    <scope>NUCLEOTIDE SEQUENCE</scope>
    <source>
        <strain evidence="9">VT107</strain>
    </source>
</reference>
<organism evidence="9 10">
    <name type="scientific">Xylaria arbuscula</name>
    <dbReference type="NCBI Taxonomy" id="114810"/>
    <lineage>
        <taxon>Eukaryota</taxon>
        <taxon>Fungi</taxon>
        <taxon>Dikarya</taxon>
        <taxon>Ascomycota</taxon>
        <taxon>Pezizomycotina</taxon>
        <taxon>Sordariomycetes</taxon>
        <taxon>Xylariomycetidae</taxon>
        <taxon>Xylariales</taxon>
        <taxon>Xylariaceae</taxon>
        <taxon>Xylaria</taxon>
    </lineage>
</organism>
<feature type="transmembrane region" description="Helical" evidence="7">
    <location>
        <begin position="287"/>
        <end position="312"/>
    </location>
</feature>
<sequence length="502" mass="54435">MPSSSSSLDVELTAVFNIQDMGHDGSHDLETGRIKEESLLVDWSGPDDPENPQNWPARKSFGHVIIVAVLSMIVNIAATAVAPGIPDLVEDFHIQDTTVATLAVTIYLLGFAFGPLFISAFSEMYGRLVVYQTSNIVFIAFIVGCAVSQNTAQYFVFRFISGFAGSAPLTIGGGTIADVLPIEKRGLGSALFGLGPLLGPVVGPVVGGFLSAGPGWRWTFWLVAILSGIASIMTFVFMRETHPNILLERRAARLRRETGNPAIRSKFDNGLEGRQVLFASLIRPTKLLIFSPVVLIMSLYVALVFGLLYLLFASFSFLFSDTYHFGVGVSGLAYLGIGVGEIVGLVLFGALSDKILQKRMAADQTNEHKPEYRLIMMIWFSPFIGGGLFLFGWTAQYQIHWIVPILGTFLVGFGAFFVILPSQLYLVDLFGSEAAASALGASTLLRSLFGAFLPVAGPSLFNTLGYGWGNTLLGFLALGFAAAPVFFYKRGEWLRSKTVVKF</sequence>
<evidence type="ECO:0000256" key="3">
    <source>
        <dbReference type="ARBA" id="ARBA00022475"/>
    </source>
</evidence>
<feature type="transmembrane region" description="Helical" evidence="7">
    <location>
        <begin position="128"/>
        <end position="149"/>
    </location>
</feature>
<keyword evidence="5 7" id="KW-1133">Transmembrane helix</keyword>
<dbReference type="PANTHER" id="PTHR23502:SF135">
    <property type="entry name" value="MAJOR FACILITATOR SUPERFAMILY (MFS) PROFILE DOMAIN-CONTAINING PROTEIN-RELATED"/>
    <property type="match status" value="1"/>
</dbReference>
<dbReference type="VEuPathDB" id="FungiDB:F4678DRAFT_472915"/>
<feature type="transmembrane region" description="Helical" evidence="7">
    <location>
        <begin position="468"/>
        <end position="488"/>
    </location>
</feature>
<feature type="transmembrane region" description="Helical" evidence="7">
    <location>
        <begin position="155"/>
        <end position="177"/>
    </location>
</feature>
<dbReference type="InterPro" id="IPR036259">
    <property type="entry name" value="MFS_trans_sf"/>
</dbReference>
<gene>
    <name evidence="9" type="ORF">NPX13_g1125</name>
</gene>
<feature type="transmembrane region" description="Helical" evidence="7">
    <location>
        <begin position="218"/>
        <end position="238"/>
    </location>
</feature>
<evidence type="ECO:0000256" key="7">
    <source>
        <dbReference type="SAM" id="Phobius"/>
    </source>
</evidence>
<proteinExistence type="inferred from homology"/>
<dbReference type="AlphaFoldDB" id="A0A9W8TPX5"/>
<keyword evidence="3" id="KW-1003">Cell membrane</keyword>
<evidence type="ECO:0000256" key="1">
    <source>
        <dbReference type="ARBA" id="ARBA00004651"/>
    </source>
</evidence>
<feature type="transmembrane region" description="Helical" evidence="7">
    <location>
        <begin position="189"/>
        <end position="212"/>
    </location>
</feature>
<dbReference type="GO" id="GO:0005886">
    <property type="term" value="C:plasma membrane"/>
    <property type="evidence" value="ECO:0007669"/>
    <property type="project" value="UniProtKB-SubCell"/>
</dbReference>
<dbReference type="CDD" id="cd17323">
    <property type="entry name" value="MFS_Tpo1_MDR_like"/>
    <property type="match status" value="1"/>
</dbReference>
<dbReference type="PANTHER" id="PTHR23502">
    <property type="entry name" value="MAJOR FACILITATOR SUPERFAMILY"/>
    <property type="match status" value="1"/>
</dbReference>
<dbReference type="Gene3D" id="1.20.1250.20">
    <property type="entry name" value="MFS general substrate transporter like domains"/>
    <property type="match status" value="1"/>
</dbReference>
<dbReference type="SUPFAM" id="SSF103473">
    <property type="entry name" value="MFS general substrate transporter"/>
    <property type="match status" value="1"/>
</dbReference>
<dbReference type="Pfam" id="PF07690">
    <property type="entry name" value="MFS_1"/>
    <property type="match status" value="1"/>
</dbReference>
<dbReference type="Proteomes" id="UP001148614">
    <property type="component" value="Unassembled WGS sequence"/>
</dbReference>
<dbReference type="InterPro" id="IPR020846">
    <property type="entry name" value="MFS_dom"/>
</dbReference>
<dbReference type="InterPro" id="IPR011701">
    <property type="entry name" value="MFS"/>
</dbReference>
<keyword evidence="6 7" id="KW-0472">Membrane</keyword>
<evidence type="ECO:0000256" key="5">
    <source>
        <dbReference type="ARBA" id="ARBA00022989"/>
    </source>
</evidence>
<evidence type="ECO:0000256" key="2">
    <source>
        <dbReference type="ARBA" id="ARBA00008335"/>
    </source>
</evidence>
<evidence type="ECO:0000256" key="6">
    <source>
        <dbReference type="ARBA" id="ARBA00023136"/>
    </source>
</evidence>
<accession>A0A9W8TPX5</accession>
<comment type="similarity">
    <text evidence="2">Belongs to the major facilitator superfamily.</text>
</comment>
<feature type="transmembrane region" description="Helical" evidence="7">
    <location>
        <begin position="372"/>
        <end position="393"/>
    </location>
</feature>
<feature type="domain" description="Major facilitator superfamily (MFS) profile" evidence="8">
    <location>
        <begin position="63"/>
        <end position="494"/>
    </location>
</feature>
<feature type="transmembrane region" description="Helical" evidence="7">
    <location>
        <begin position="64"/>
        <end position="85"/>
    </location>
</feature>
<evidence type="ECO:0000313" key="9">
    <source>
        <dbReference type="EMBL" id="KAJ3579442.1"/>
    </source>
</evidence>
<comment type="caution">
    <text evidence="9">The sequence shown here is derived from an EMBL/GenBank/DDBJ whole genome shotgun (WGS) entry which is preliminary data.</text>
</comment>
<dbReference type="FunFam" id="1.20.1250.20:FF:000011">
    <property type="entry name" value="MFS multidrug transporter, putative"/>
    <property type="match status" value="1"/>
</dbReference>
<evidence type="ECO:0000256" key="4">
    <source>
        <dbReference type="ARBA" id="ARBA00022692"/>
    </source>
</evidence>
<dbReference type="PROSITE" id="PS50850">
    <property type="entry name" value="MFS"/>
    <property type="match status" value="1"/>
</dbReference>
<feature type="transmembrane region" description="Helical" evidence="7">
    <location>
        <begin position="399"/>
        <end position="422"/>
    </location>
</feature>
<feature type="transmembrane region" description="Helical" evidence="7">
    <location>
        <begin position="434"/>
        <end position="456"/>
    </location>
</feature>
<evidence type="ECO:0000259" key="8">
    <source>
        <dbReference type="PROSITE" id="PS50850"/>
    </source>
</evidence>
<name>A0A9W8TPX5_9PEZI</name>
<keyword evidence="10" id="KW-1185">Reference proteome</keyword>
<keyword evidence="4 7" id="KW-0812">Transmembrane</keyword>
<dbReference type="EMBL" id="JANPWZ010000096">
    <property type="protein sequence ID" value="KAJ3579442.1"/>
    <property type="molecule type" value="Genomic_DNA"/>
</dbReference>